<name>A0A5N4EQW4_BACOV</name>
<dbReference type="Proteomes" id="UP000435985">
    <property type="component" value="Unassembled WGS sequence"/>
</dbReference>
<reference evidence="1 2" key="1">
    <citation type="journal article" date="2019" name="Nat. Med.">
        <title>A library of human gut bacterial isolates paired with longitudinal multiomics data enables mechanistic microbiome research.</title>
        <authorList>
            <person name="Poyet M."/>
            <person name="Groussin M."/>
            <person name="Gibbons S.M."/>
            <person name="Avila-Pacheco J."/>
            <person name="Jiang X."/>
            <person name="Kearney S.M."/>
            <person name="Perrotta A.R."/>
            <person name="Berdy B."/>
            <person name="Zhao S."/>
            <person name="Lieberman T.D."/>
            <person name="Swanson P.K."/>
            <person name="Smith M."/>
            <person name="Roesemann S."/>
            <person name="Alexander J.E."/>
            <person name="Rich S.A."/>
            <person name="Livny J."/>
            <person name="Vlamakis H."/>
            <person name="Clish C."/>
            <person name="Bullock K."/>
            <person name="Deik A."/>
            <person name="Scott J."/>
            <person name="Pierce K.A."/>
            <person name="Xavier R.J."/>
            <person name="Alm E.J."/>
        </authorList>
    </citation>
    <scope>NUCLEOTIDE SEQUENCE [LARGE SCALE GENOMIC DNA]</scope>
    <source>
        <strain evidence="1 2">BIOML-A14</strain>
    </source>
</reference>
<protein>
    <submittedName>
        <fullName evidence="1">Uncharacterized protein</fullName>
    </submittedName>
</protein>
<evidence type="ECO:0000313" key="2">
    <source>
        <dbReference type="Proteomes" id="UP000435985"/>
    </source>
</evidence>
<sequence length="407" mass="44921">MGNFTGVIINKANGGLVRDTDTSDRVILLVVGGSEIGKLEYYKPEALNDITDLEALGWDDTIDLENKELVHYHTSEVFRLSPERSLYLMLVPKSEKVSSLLTKENFVNAVRTINGVNTIGICSLTADETITVAVQEAQKMVNKFREDHLYIDAVILEGVGKYINAVADAVDLRTLDAENVSVVIAQDPAWAAKDEAYRTHAAVGSALGMLSVRYVHENMGSVDIENHPRTAKGTKDYPLTDKLNGLWLDAALSNGKPFSQLSVSDQKKLTDKGYNFVGSFQGYAGFFFSNSCTCTEAESDYAYIEYNAVWNKAARIIRNTLLPRVRSKVKADPSTGYISNTTISSWDALVKSALESMVNSEDIADFDIYINPKQMAVSDKPFNIKVKLVADGIVHEFEIDLGFTNKI</sequence>
<evidence type="ECO:0000313" key="1">
    <source>
        <dbReference type="EMBL" id="KAA4662191.1"/>
    </source>
</evidence>
<dbReference type="Pfam" id="PF10758">
    <property type="entry name" value="DUF2586"/>
    <property type="match status" value="1"/>
</dbReference>
<comment type="caution">
    <text evidence="1">The sequence shown here is derived from an EMBL/GenBank/DDBJ whole genome shotgun (WGS) entry which is preliminary data.</text>
</comment>
<accession>A0A5N4EQW4</accession>
<proteinExistence type="predicted"/>
<dbReference type="InterPro" id="IPR019694">
    <property type="entry name" value="Phage_HP1_Orf23"/>
</dbReference>
<dbReference type="RefSeq" id="WP_004308936.1">
    <property type="nucleotide sequence ID" value="NZ_CP103100.1"/>
</dbReference>
<dbReference type="EMBL" id="VWFO01000030">
    <property type="protein sequence ID" value="KAA4662191.1"/>
    <property type="molecule type" value="Genomic_DNA"/>
</dbReference>
<gene>
    <name evidence="1" type="ORF">F3B98_19840</name>
</gene>
<dbReference type="AlphaFoldDB" id="A0A5N4EQW4"/>
<organism evidence="1 2">
    <name type="scientific">Bacteroides ovatus</name>
    <dbReference type="NCBI Taxonomy" id="28116"/>
    <lineage>
        <taxon>Bacteria</taxon>
        <taxon>Pseudomonadati</taxon>
        <taxon>Bacteroidota</taxon>
        <taxon>Bacteroidia</taxon>
        <taxon>Bacteroidales</taxon>
        <taxon>Bacteroidaceae</taxon>
        <taxon>Bacteroides</taxon>
    </lineage>
</organism>